<reference evidence="1 2" key="1">
    <citation type="submission" date="2024-10" db="EMBL/GenBank/DDBJ databases">
        <authorList>
            <person name="Ratan Roy A."/>
            <person name="Morales Sandoval P.H."/>
            <person name="De Los Santos Villalobos S."/>
            <person name="Chakraborty S."/>
            <person name="Mukherjee J."/>
        </authorList>
    </citation>
    <scope>NUCLEOTIDE SEQUENCE [LARGE SCALE GENOMIC DNA]</scope>
    <source>
        <strain evidence="1 2">S1</strain>
    </source>
</reference>
<dbReference type="InterPro" id="IPR008306">
    <property type="entry name" value="UCP018008"/>
</dbReference>
<gene>
    <name evidence="1" type="ORF">ACFVKH_09095</name>
</gene>
<comment type="caution">
    <text evidence="1">The sequence shown here is derived from an EMBL/GenBank/DDBJ whole genome shotgun (WGS) entry which is preliminary data.</text>
</comment>
<organism evidence="1 2">
    <name type="scientific">Almyronema epifaneia S1</name>
    <dbReference type="NCBI Taxonomy" id="2991925"/>
    <lineage>
        <taxon>Bacteria</taxon>
        <taxon>Bacillati</taxon>
        <taxon>Cyanobacteriota</taxon>
        <taxon>Cyanophyceae</taxon>
        <taxon>Nodosilineales</taxon>
        <taxon>Nodosilineaceae</taxon>
        <taxon>Almyronema</taxon>
        <taxon>Almyronema epifaneia</taxon>
    </lineage>
</organism>
<accession>A0ABW6IE23</accession>
<sequence length="242" mass="26940">MFIGLDLGWLASSRSGVCVLQPEASALVFGSWHILSPHQALLDWLDQIILNQPQVAIAVDAPLIIPNASGMRLPDRLLHQHFGRYHAGCYPANQNLPFYPAMRDFTAALEQRGFVHAVDGTTHGRVMLEVYPHAASIALFGLPRILKYKKGKVTERRQGLAQLFALQQKYFSRLQPSLALDFTIDLNQKGAALKALEDKLDALTCAYLAAYWVWHGQRQNSIYGDRQSGYIIVPTFIPGTDG</sequence>
<dbReference type="RefSeq" id="WP_377964175.1">
    <property type="nucleotide sequence ID" value="NZ_JBHZOL010000065.1"/>
</dbReference>
<dbReference type="Pfam" id="PF04250">
    <property type="entry name" value="DUF429"/>
    <property type="match status" value="1"/>
</dbReference>
<protein>
    <submittedName>
        <fullName evidence="1">DUF429 domain-containing protein</fullName>
    </submittedName>
</protein>
<dbReference type="PIRSF" id="PIRSF018008">
    <property type="entry name" value="UCP018008"/>
    <property type="match status" value="1"/>
</dbReference>
<name>A0ABW6IE23_9CYAN</name>
<keyword evidence="2" id="KW-1185">Reference proteome</keyword>
<evidence type="ECO:0000313" key="1">
    <source>
        <dbReference type="EMBL" id="MFE4106430.1"/>
    </source>
</evidence>
<dbReference type="EMBL" id="JBHZOL010000065">
    <property type="protein sequence ID" value="MFE4106430.1"/>
    <property type="molecule type" value="Genomic_DNA"/>
</dbReference>
<dbReference type="Proteomes" id="UP001600165">
    <property type="component" value="Unassembled WGS sequence"/>
</dbReference>
<proteinExistence type="predicted"/>
<evidence type="ECO:0000313" key="2">
    <source>
        <dbReference type="Proteomes" id="UP001600165"/>
    </source>
</evidence>
<dbReference type="InterPro" id="IPR007362">
    <property type="entry name" value="DUF429"/>
</dbReference>